<evidence type="ECO:0000313" key="2">
    <source>
        <dbReference type="EMBL" id="TLX46979.1"/>
    </source>
</evidence>
<dbReference type="OrthoDB" id="6295063at2"/>
<keyword evidence="1" id="KW-0472">Membrane</keyword>
<dbReference type="AlphaFoldDB" id="A0A5R9Q400"/>
<comment type="caution">
    <text evidence="2">The sequence shown here is derived from an EMBL/GenBank/DDBJ whole genome shotgun (WGS) entry which is preliminary data.</text>
</comment>
<dbReference type="RefSeq" id="WP_138481318.1">
    <property type="nucleotide sequence ID" value="NZ_PPSW01000015.1"/>
</dbReference>
<proteinExistence type="predicted"/>
<dbReference type="EMBL" id="PPSW01000015">
    <property type="protein sequence ID" value="TLX46979.1"/>
    <property type="molecule type" value="Genomic_DNA"/>
</dbReference>
<feature type="transmembrane region" description="Helical" evidence="1">
    <location>
        <begin position="57"/>
        <end position="74"/>
    </location>
</feature>
<dbReference type="Proteomes" id="UP000309186">
    <property type="component" value="Unassembled WGS sequence"/>
</dbReference>
<keyword evidence="1" id="KW-1133">Transmembrane helix</keyword>
<sequence>MLYYLITSQNYKTFRNIEDKVKGIAYVEDITHLCNHEPHPWHIWLTNKVAHLIKAESLFALLVVISAFIAASMTNLSSGLFVIGGVVVVLFSIWVCGLIGIEQVSHYVSCQDMLKDKEDALAMYIEAQEENKERVENILKSERELNLYKVNV</sequence>
<gene>
    <name evidence="2" type="ORF">C1E24_10800</name>
</gene>
<evidence type="ECO:0000256" key="1">
    <source>
        <dbReference type="SAM" id="Phobius"/>
    </source>
</evidence>
<evidence type="ECO:0000313" key="3">
    <source>
        <dbReference type="Proteomes" id="UP000309186"/>
    </source>
</evidence>
<accession>A0A5R9Q400</accession>
<protein>
    <submittedName>
        <fullName evidence="2">Uncharacterized protein</fullName>
    </submittedName>
</protein>
<name>A0A5R9Q400_9GAMM</name>
<reference evidence="2 3" key="1">
    <citation type="submission" date="2018-01" db="EMBL/GenBank/DDBJ databases">
        <title>Co-occurrence of chitin degradation, pigmentation and bioactivity in marine Pseudoalteromonas.</title>
        <authorList>
            <person name="Paulsen S."/>
            <person name="Gram L."/>
            <person name="Machado H."/>
        </authorList>
    </citation>
    <scope>NUCLEOTIDE SEQUENCE [LARGE SCALE GENOMIC DNA]</scope>
    <source>
        <strain evidence="2 3">S3663</strain>
    </source>
</reference>
<keyword evidence="1" id="KW-0812">Transmembrane</keyword>
<organism evidence="2 3">
    <name type="scientific">Pseudoalteromonas phenolica</name>
    <dbReference type="NCBI Taxonomy" id="161398"/>
    <lineage>
        <taxon>Bacteria</taxon>
        <taxon>Pseudomonadati</taxon>
        <taxon>Pseudomonadota</taxon>
        <taxon>Gammaproteobacteria</taxon>
        <taxon>Alteromonadales</taxon>
        <taxon>Pseudoalteromonadaceae</taxon>
        <taxon>Pseudoalteromonas</taxon>
    </lineage>
</organism>
<feature type="transmembrane region" description="Helical" evidence="1">
    <location>
        <begin position="80"/>
        <end position="101"/>
    </location>
</feature>